<sequence>MGRGSLDEKPLLPGATSNDDQREEKVAFAKAQLSELPMPLPHRRNATTATTLQSTAKNGD</sequence>
<protein>
    <submittedName>
        <fullName evidence="2">Uncharacterized protein</fullName>
    </submittedName>
</protein>
<feature type="compositionally biased region" description="Basic and acidic residues" evidence="1">
    <location>
        <begin position="1"/>
        <end position="10"/>
    </location>
</feature>
<organism evidence="2">
    <name type="scientific">Oryza nivara</name>
    <name type="common">Indian wild rice</name>
    <name type="synonym">Oryza sativa f. spontanea</name>
    <dbReference type="NCBI Taxonomy" id="4536"/>
    <lineage>
        <taxon>Eukaryota</taxon>
        <taxon>Viridiplantae</taxon>
        <taxon>Streptophyta</taxon>
        <taxon>Embryophyta</taxon>
        <taxon>Tracheophyta</taxon>
        <taxon>Spermatophyta</taxon>
        <taxon>Magnoliopsida</taxon>
        <taxon>Liliopsida</taxon>
        <taxon>Poales</taxon>
        <taxon>Poaceae</taxon>
        <taxon>BOP clade</taxon>
        <taxon>Oryzoideae</taxon>
        <taxon>Oryzeae</taxon>
        <taxon>Oryzinae</taxon>
        <taxon>Oryza</taxon>
    </lineage>
</organism>
<feature type="region of interest" description="Disordered" evidence="1">
    <location>
        <begin position="1"/>
        <end position="23"/>
    </location>
</feature>
<dbReference type="AlphaFoldDB" id="A0A0E0FQF2"/>
<accession>A0A0E0FQF2</accession>
<feature type="compositionally biased region" description="Polar residues" evidence="1">
    <location>
        <begin position="46"/>
        <end position="60"/>
    </location>
</feature>
<evidence type="ECO:0000313" key="3">
    <source>
        <dbReference type="Proteomes" id="UP000006591"/>
    </source>
</evidence>
<dbReference type="Gramene" id="ONIVA01G28360.1">
    <property type="protein sequence ID" value="ONIVA01G28360.1"/>
    <property type="gene ID" value="ONIVA01G28360"/>
</dbReference>
<dbReference type="EnsemblPlants" id="ONIVA01G28360.1">
    <property type="protein sequence ID" value="ONIVA01G28360.1"/>
    <property type="gene ID" value="ONIVA01G28360"/>
</dbReference>
<evidence type="ECO:0000256" key="1">
    <source>
        <dbReference type="SAM" id="MobiDB-lite"/>
    </source>
</evidence>
<proteinExistence type="predicted"/>
<reference evidence="2" key="2">
    <citation type="submission" date="2018-04" db="EMBL/GenBank/DDBJ databases">
        <title>OnivRS2 (Oryza nivara Reference Sequence Version 2).</title>
        <authorList>
            <person name="Zhang J."/>
            <person name="Kudrna D."/>
            <person name="Lee S."/>
            <person name="Talag J."/>
            <person name="Rajasekar S."/>
            <person name="Welchert J."/>
            <person name="Hsing Y.-I."/>
            <person name="Wing R.A."/>
        </authorList>
    </citation>
    <scope>NUCLEOTIDE SEQUENCE [LARGE SCALE GENOMIC DNA]</scope>
</reference>
<keyword evidence="3" id="KW-1185">Reference proteome</keyword>
<reference evidence="2" key="1">
    <citation type="submission" date="2015-04" db="UniProtKB">
        <authorList>
            <consortium name="EnsemblPlants"/>
        </authorList>
    </citation>
    <scope>IDENTIFICATION</scope>
    <source>
        <strain evidence="2">SL10</strain>
    </source>
</reference>
<evidence type="ECO:0000313" key="2">
    <source>
        <dbReference type="EnsemblPlants" id="ONIVA01G28360.1"/>
    </source>
</evidence>
<feature type="region of interest" description="Disordered" evidence="1">
    <location>
        <begin position="36"/>
        <end position="60"/>
    </location>
</feature>
<dbReference type="HOGENOM" id="CLU_2945687_0_0_1"/>
<name>A0A0E0FQF2_ORYNI</name>
<dbReference type="Proteomes" id="UP000006591">
    <property type="component" value="Chromosome 1"/>
</dbReference>